<dbReference type="EMBL" id="CM051397">
    <property type="protein sequence ID" value="KAJ4720417.1"/>
    <property type="molecule type" value="Genomic_DNA"/>
</dbReference>
<proteinExistence type="predicted"/>
<dbReference type="Proteomes" id="UP001164539">
    <property type="component" value="Chromosome 4"/>
</dbReference>
<organism evidence="1 2">
    <name type="scientific">Melia azedarach</name>
    <name type="common">Chinaberry tree</name>
    <dbReference type="NCBI Taxonomy" id="155640"/>
    <lineage>
        <taxon>Eukaryota</taxon>
        <taxon>Viridiplantae</taxon>
        <taxon>Streptophyta</taxon>
        <taxon>Embryophyta</taxon>
        <taxon>Tracheophyta</taxon>
        <taxon>Spermatophyta</taxon>
        <taxon>Magnoliopsida</taxon>
        <taxon>eudicotyledons</taxon>
        <taxon>Gunneridae</taxon>
        <taxon>Pentapetalae</taxon>
        <taxon>rosids</taxon>
        <taxon>malvids</taxon>
        <taxon>Sapindales</taxon>
        <taxon>Meliaceae</taxon>
        <taxon>Melia</taxon>
    </lineage>
</organism>
<evidence type="ECO:0000313" key="1">
    <source>
        <dbReference type="EMBL" id="KAJ4720417.1"/>
    </source>
</evidence>
<comment type="caution">
    <text evidence="1">The sequence shown here is derived from an EMBL/GenBank/DDBJ whole genome shotgun (WGS) entry which is preliminary data.</text>
</comment>
<accession>A0ACC1YAU0</accession>
<gene>
    <name evidence="1" type="ORF">OWV82_008249</name>
</gene>
<name>A0ACC1YAU0_MELAZ</name>
<reference evidence="1 2" key="1">
    <citation type="journal article" date="2023" name="Science">
        <title>Complex scaffold remodeling in plant triterpene biosynthesis.</title>
        <authorList>
            <person name="De La Pena R."/>
            <person name="Hodgson H."/>
            <person name="Liu J.C."/>
            <person name="Stephenson M.J."/>
            <person name="Martin A.C."/>
            <person name="Owen C."/>
            <person name="Harkess A."/>
            <person name="Leebens-Mack J."/>
            <person name="Jimenez L.E."/>
            <person name="Osbourn A."/>
            <person name="Sattely E.S."/>
        </authorList>
    </citation>
    <scope>NUCLEOTIDE SEQUENCE [LARGE SCALE GENOMIC DNA]</scope>
    <source>
        <strain evidence="2">cv. JPN11</strain>
        <tissue evidence="1">Leaf</tissue>
    </source>
</reference>
<keyword evidence="2" id="KW-1185">Reference proteome</keyword>
<protein>
    <submittedName>
        <fullName evidence="1">Protein LNK3</fullName>
    </submittedName>
</protein>
<sequence length="392" mass="44240">MEWYSGSVVDDLVVPRGQELADGVPSSPEFEVLSKWGTYTPDNFVSPNKYFSLDTNTMEEEFNFNGFCNEDNIESSIQDRSHSSRSSICAGSSEESQQRTAVSSERTDYQLDHFAGIEQLDDIFLNSLMEDMPSTEDLHESFCFAPESQYGVLLANNLTTDLSLDSQRNSSDKHITGSSKYLKTHAFSPSVVCKHREVVASPFMPSNSEHEFLQVKAPLVKPQVPSEQNIANELVGEESPMEESVLQELKMVMDQQLNDKTRICFRDALYRLAENSKQHVVSSAQNGDFPSETPITSHDMDTRHGENKAMESETNVIDRAIANLLYNKMDLHVQDFPAVATRKPKQEEMRATEPAMNQQFHRAMLAGDAEVPCMNGWQQHQVEMSQNMLQKT</sequence>
<evidence type="ECO:0000313" key="2">
    <source>
        <dbReference type="Proteomes" id="UP001164539"/>
    </source>
</evidence>